<proteinExistence type="predicted"/>
<feature type="region of interest" description="Disordered" evidence="2">
    <location>
        <begin position="1"/>
        <end position="58"/>
    </location>
</feature>
<evidence type="ECO:0000256" key="2">
    <source>
        <dbReference type="SAM" id="MobiDB-lite"/>
    </source>
</evidence>
<organism evidence="3 4">
    <name type="scientific">Parasphingorhabdus flavimaris</name>
    <dbReference type="NCBI Taxonomy" id="266812"/>
    <lineage>
        <taxon>Bacteria</taxon>
        <taxon>Pseudomonadati</taxon>
        <taxon>Pseudomonadota</taxon>
        <taxon>Alphaproteobacteria</taxon>
        <taxon>Sphingomonadales</taxon>
        <taxon>Sphingomonadaceae</taxon>
        <taxon>Parasphingorhabdus</taxon>
    </lineage>
</organism>
<protein>
    <recommendedName>
        <fullName evidence="5">Terminase</fullName>
    </recommendedName>
</protein>
<keyword evidence="4" id="KW-1185">Reference proteome</keyword>
<reference evidence="3 4" key="1">
    <citation type="submission" date="2020-06" db="EMBL/GenBank/DDBJ databases">
        <authorList>
            <person name="Kim S.-J."/>
            <person name="Park S.-J."/>
        </authorList>
    </citation>
    <scope>NUCLEOTIDE SEQUENCE [LARGE SCALE GENOMIC DNA]</scope>
    <source>
        <strain evidence="3 4">SW-151</strain>
    </source>
</reference>
<feature type="coiled-coil region" evidence="1">
    <location>
        <begin position="204"/>
        <end position="231"/>
    </location>
</feature>
<dbReference type="EMBL" id="JABWMH010000003">
    <property type="protein sequence ID" value="NVD28603.1"/>
    <property type="molecule type" value="Genomic_DNA"/>
</dbReference>
<sequence length="235" mass="25864">MAKITGNKNRSVRAEPVEAQVERAQGPSTGSGRTAEKNPSKPDQPKKPRAPRHDGWTPATRAVFLATLRKAGCVRDACRVAAMSSTSAYRLRRQDAEFAGRWKAAQASARTGLIAVAHERAVVGRETVIIRAGKEVERRVTPSDSLLALLIKQGNLTEQDADRLITWEEWQDGIVFDEQGNKVSSAEEAAAVRASLDRKLADMRVKLQARRAREEQALREREARVAALEAKYGEG</sequence>
<feature type="compositionally biased region" description="Basic and acidic residues" evidence="2">
    <location>
        <begin position="34"/>
        <end position="55"/>
    </location>
</feature>
<gene>
    <name evidence="3" type="ORF">HUO14_11885</name>
</gene>
<dbReference type="Proteomes" id="UP000652427">
    <property type="component" value="Unassembled WGS sequence"/>
</dbReference>
<evidence type="ECO:0008006" key="5">
    <source>
        <dbReference type="Google" id="ProtNLM"/>
    </source>
</evidence>
<evidence type="ECO:0000256" key="1">
    <source>
        <dbReference type="SAM" id="Coils"/>
    </source>
</evidence>
<evidence type="ECO:0000313" key="4">
    <source>
        <dbReference type="Proteomes" id="UP000652427"/>
    </source>
</evidence>
<evidence type="ECO:0000313" key="3">
    <source>
        <dbReference type="EMBL" id="NVD28603.1"/>
    </source>
</evidence>
<keyword evidence="1" id="KW-0175">Coiled coil</keyword>
<dbReference type="RefSeq" id="WP_176280031.1">
    <property type="nucleotide sequence ID" value="NZ_JABWMH010000003.1"/>
</dbReference>
<comment type="caution">
    <text evidence="3">The sequence shown here is derived from an EMBL/GenBank/DDBJ whole genome shotgun (WGS) entry which is preliminary data.</text>
</comment>
<name>A0ABX2N4T0_9SPHN</name>
<accession>A0ABX2N4T0</accession>